<comment type="caution">
    <text evidence="1">The sequence shown here is derived from an EMBL/GenBank/DDBJ whole genome shotgun (WGS) entry which is preliminary data.</text>
</comment>
<sequence>MKLLAGSFAALFLSLSAQAADCTFTQLEIVPQFGSPNMFGGEDEHVRVMFSNEDPNDDNPDAFPEPPVYLADRDSGNDCRIEDGGIWSRGGVFLSQDGRRVLMHEFSGSSAELVSYDSATCKVVHREDISGQRWAVDKDGLRLGQKCSGESVDSCAKVVKRSLAPFCQTAKK</sequence>
<reference evidence="1 2" key="1">
    <citation type="submission" date="2017-05" db="EMBL/GenBank/DDBJ databases">
        <authorList>
            <person name="Song R."/>
            <person name="Chenine A.L."/>
            <person name="Ruprecht R.M."/>
        </authorList>
    </citation>
    <scope>NUCLEOTIDE SEQUENCE [LARGE SCALE GENOMIC DNA]</scope>
    <source>
        <strain evidence="1 2">S567_C10_BS</strain>
    </source>
</reference>
<evidence type="ECO:0000313" key="2">
    <source>
        <dbReference type="Proteomes" id="UP000194857"/>
    </source>
</evidence>
<dbReference type="InterPro" id="IPR049346">
    <property type="entry name" value="Tsi1-like_sf"/>
</dbReference>
<name>A0A081HQ06_PSEAI</name>
<accession>A0A081HQ06</accession>
<dbReference type="Pfam" id="PF21565">
    <property type="entry name" value="Tsi1"/>
    <property type="match status" value="1"/>
</dbReference>
<evidence type="ECO:0000313" key="1">
    <source>
        <dbReference type="EMBL" id="OTI57725.1"/>
    </source>
</evidence>
<dbReference type="Gene3D" id="2.40.128.650">
    <property type="match status" value="1"/>
</dbReference>
<dbReference type="EMBL" id="NFFZ01000016">
    <property type="protein sequence ID" value="OTI57725.1"/>
    <property type="molecule type" value="Genomic_DNA"/>
</dbReference>
<dbReference type="RefSeq" id="WP_003120232.1">
    <property type="nucleotide sequence ID" value="NZ_BAABSN010000001.1"/>
</dbReference>
<dbReference type="InterPro" id="IPR049345">
    <property type="entry name" value="Tsi1"/>
</dbReference>
<proteinExistence type="predicted"/>
<protein>
    <submittedName>
        <fullName evidence="1">Uncharacterized protein</fullName>
    </submittedName>
</protein>
<accession>A0A1S1BZ53</accession>
<dbReference type="AlphaFoldDB" id="A0A081HQ06"/>
<organism evidence="1 2">
    <name type="scientific">Pseudomonas aeruginosa</name>
    <dbReference type="NCBI Taxonomy" id="287"/>
    <lineage>
        <taxon>Bacteria</taxon>
        <taxon>Pseudomonadati</taxon>
        <taxon>Pseudomonadota</taxon>
        <taxon>Gammaproteobacteria</taxon>
        <taxon>Pseudomonadales</taxon>
        <taxon>Pseudomonadaceae</taxon>
        <taxon>Pseudomonas</taxon>
    </lineage>
</organism>
<gene>
    <name evidence="1" type="ORF">CAZ10_25940</name>
</gene>
<dbReference type="eggNOG" id="ENOG50348XT">
    <property type="taxonomic scope" value="Bacteria"/>
</dbReference>
<dbReference type="Proteomes" id="UP000194857">
    <property type="component" value="Unassembled WGS sequence"/>
</dbReference>